<proteinExistence type="predicted"/>
<evidence type="ECO:0000313" key="2">
    <source>
        <dbReference type="EMBL" id="RZT97407.1"/>
    </source>
</evidence>
<keyword evidence="1" id="KW-0472">Membrane</keyword>
<dbReference type="AlphaFoldDB" id="A0A4Q7VMN0"/>
<keyword evidence="1" id="KW-0812">Transmembrane</keyword>
<evidence type="ECO:0008006" key="4">
    <source>
        <dbReference type="Google" id="ProtNLM"/>
    </source>
</evidence>
<keyword evidence="3" id="KW-1185">Reference proteome</keyword>
<dbReference type="Proteomes" id="UP000293562">
    <property type="component" value="Unassembled WGS sequence"/>
</dbReference>
<accession>A0A4Q7VMN0</accession>
<keyword evidence="1" id="KW-1133">Transmembrane helix</keyword>
<evidence type="ECO:0000313" key="3">
    <source>
        <dbReference type="Proteomes" id="UP000293562"/>
    </source>
</evidence>
<dbReference type="RefSeq" id="WP_130307435.1">
    <property type="nucleotide sequence ID" value="NZ_SHKN01000001.1"/>
</dbReference>
<gene>
    <name evidence="2" type="ORF">EV201_2077</name>
</gene>
<organism evidence="2 3">
    <name type="scientific">Ancylomarina subtilis</name>
    <dbReference type="NCBI Taxonomy" id="1639035"/>
    <lineage>
        <taxon>Bacteria</taxon>
        <taxon>Pseudomonadati</taxon>
        <taxon>Bacteroidota</taxon>
        <taxon>Bacteroidia</taxon>
        <taxon>Marinilabiliales</taxon>
        <taxon>Marinifilaceae</taxon>
        <taxon>Ancylomarina</taxon>
    </lineage>
</organism>
<dbReference type="OrthoDB" id="1121113at2"/>
<dbReference type="EMBL" id="SHKN01000001">
    <property type="protein sequence ID" value="RZT97407.1"/>
    <property type="molecule type" value="Genomic_DNA"/>
</dbReference>
<feature type="transmembrane region" description="Helical" evidence="1">
    <location>
        <begin position="79"/>
        <end position="97"/>
    </location>
</feature>
<comment type="caution">
    <text evidence="2">The sequence shown here is derived from an EMBL/GenBank/DDBJ whole genome shotgun (WGS) entry which is preliminary data.</text>
</comment>
<reference evidence="2 3" key="1">
    <citation type="submission" date="2019-02" db="EMBL/GenBank/DDBJ databases">
        <title>Genomic Encyclopedia of Type Strains, Phase IV (KMG-IV): sequencing the most valuable type-strain genomes for metagenomic binning, comparative biology and taxonomic classification.</title>
        <authorList>
            <person name="Goeker M."/>
        </authorList>
    </citation>
    <scope>NUCLEOTIDE SEQUENCE [LARGE SCALE GENOMIC DNA]</scope>
    <source>
        <strain evidence="2 3">DSM 28825</strain>
    </source>
</reference>
<protein>
    <recommendedName>
        <fullName evidence="4">Riboflavin synthase subunit beta</fullName>
    </recommendedName>
</protein>
<evidence type="ECO:0000256" key="1">
    <source>
        <dbReference type="SAM" id="Phobius"/>
    </source>
</evidence>
<sequence length="104" mass="12535">MALPGFFKKPEHKRFNIQPRYWDPAKEEREERENRIKAELGIQDDNGQYIPNIKGQLKRSLRHRNADVRRSNKKSNIRLFIILIVLLFVAYVYFFGWDSLPIKF</sequence>
<name>A0A4Q7VMN0_9BACT</name>